<keyword evidence="1" id="KW-0812">Transmembrane</keyword>
<feature type="transmembrane region" description="Helical" evidence="1">
    <location>
        <begin position="66"/>
        <end position="88"/>
    </location>
</feature>
<protein>
    <submittedName>
        <fullName evidence="2">Uncharacterized protein</fullName>
    </submittedName>
</protein>
<evidence type="ECO:0000313" key="2">
    <source>
        <dbReference type="EMBL" id="KAG5450148.1"/>
    </source>
</evidence>
<comment type="caution">
    <text evidence="2">The sequence shown here is derived from an EMBL/GenBank/DDBJ whole genome shotgun (WGS) entry which is preliminary data.</text>
</comment>
<keyword evidence="1" id="KW-1133">Transmembrane helix</keyword>
<sequence>SVQMHLPNRNASIQTFTVQLNFVQGINKNTVHLYLIGKVIVEVCSVVRHVCEINPNGIYSVSSGSFGVIVSSWLTFFHGVAFTAIIIIKSVISLFNTDASLS</sequence>
<feature type="non-terminal residue" evidence="2">
    <location>
        <position position="1"/>
    </location>
</feature>
<gene>
    <name evidence="2" type="ORF">CSKR_201126</name>
</gene>
<dbReference type="AlphaFoldDB" id="A0A8T1MMI2"/>
<name>A0A8T1MMI2_CLOSI</name>
<evidence type="ECO:0000313" key="3">
    <source>
        <dbReference type="Proteomes" id="UP000286415"/>
    </source>
</evidence>
<reference evidence="2 3" key="2">
    <citation type="journal article" date="2021" name="Genomics">
        <title>High-quality reference genome for Clonorchis sinensis.</title>
        <authorList>
            <person name="Young N.D."/>
            <person name="Stroehlein A.J."/>
            <person name="Kinkar L."/>
            <person name="Wang T."/>
            <person name="Sohn W.M."/>
            <person name="Chang B.C.H."/>
            <person name="Kaur P."/>
            <person name="Weisz D."/>
            <person name="Dudchenko O."/>
            <person name="Aiden E.L."/>
            <person name="Korhonen P.K."/>
            <person name="Gasser R.B."/>
        </authorList>
    </citation>
    <scope>NUCLEOTIDE SEQUENCE [LARGE SCALE GENOMIC DNA]</scope>
    <source>
        <strain evidence="2">Cs-k2</strain>
    </source>
</reference>
<accession>A0A8T1MMI2</accession>
<evidence type="ECO:0000256" key="1">
    <source>
        <dbReference type="SAM" id="Phobius"/>
    </source>
</evidence>
<dbReference type="EMBL" id="NIRI02000042">
    <property type="protein sequence ID" value="KAG5450148.1"/>
    <property type="molecule type" value="Genomic_DNA"/>
</dbReference>
<reference evidence="2 3" key="1">
    <citation type="journal article" date="2018" name="Biotechnol. Adv.">
        <title>Improved genomic resources and new bioinformatic workflow for the carcinogenic parasite Clonorchis sinensis: Biotechnological implications.</title>
        <authorList>
            <person name="Wang D."/>
            <person name="Korhonen P.K."/>
            <person name="Gasser R.B."/>
            <person name="Young N.D."/>
        </authorList>
    </citation>
    <scope>NUCLEOTIDE SEQUENCE [LARGE SCALE GENOMIC DNA]</scope>
    <source>
        <strain evidence="2">Cs-k2</strain>
    </source>
</reference>
<keyword evidence="3" id="KW-1185">Reference proteome</keyword>
<keyword evidence="1" id="KW-0472">Membrane</keyword>
<proteinExistence type="predicted"/>
<dbReference type="Proteomes" id="UP000286415">
    <property type="component" value="Unassembled WGS sequence"/>
</dbReference>
<organism evidence="2 3">
    <name type="scientific">Clonorchis sinensis</name>
    <name type="common">Chinese liver fluke</name>
    <dbReference type="NCBI Taxonomy" id="79923"/>
    <lineage>
        <taxon>Eukaryota</taxon>
        <taxon>Metazoa</taxon>
        <taxon>Spiralia</taxon>
        <taxon>Lophotrochozoa</taxon>
        <taxon>Platyhelminthes</taxon>
        <taxon>Trematoda</taxon>
        <taxon>Digenea</taxon>
        <taxon>Opisthorchiida</taxon>
        <taxon>Opisthorchiata</taxon>
        <taxon>Opisthorchiidae</taxon>
        <taxon>Clonorchis</taxon>
    </lineage>
</organism>